<gene>
    <name evidence="4" type="ORF">GLOTRDRAFT_140432</name>
</gene>
<dbReference type="Proteomes" id="UP000030669">
    <property type="component" value="Unassembled WGS sequence"/>
</dbReference>
<dbReference type="PROSITE" id="PS50158">
    <property type="entry name" value="ZF_CCHC"/>
    <property type="match status" value="1"/>
</dbReference>
<dbReference type="PANTHER" id="PTHR47481:SF10">
    <property type="entry name" value="COPIA-LIKE POLYPROTEIN_RETROTRANSPOSON"/>
    <property type="match status" value="1"/>
</dbReference>
<dbReference type="HOGENOM" id="CLU_042833_0_0_1"/>
<dbReference type="GeneID" id="19304521"/>
<evidence type="ECO:0000259" key="3">
    <source>
        <dbReference type="PROSITE" id="PS50158"/>
    </source>
</evidence>
<evidence type="ECO:0000256" key="2">
    <source>
        <dbReference type="SAM" id="MobiDB-lite"/>
    </source>
</evidence>
<dbReference type="Pfam" id="PF14223">
    <property type="entry name" value="Retrotran_gag_2"/>
    <property type="match status" value="1"/>
</dbReference>
<feature type="domain" description="CCHC-type" evidence="3">
    <location>
        <begin position="244"/>
        <end position="257"/>
    </location>
</feature>
<reference evidence="4 5" key="1">
    <citation type="journal article" date="2012" name="Science">
        <title>The Paleozoic origin of enzymatic lignin decomposition reconstructed from 31 fungal genomes.</title>
        <authorList>
            <person name="Floudas D."/>
            <person name="Binder M."/>
            <person name="Riley R."/>
            <person name="Barry K."/>
            <person name="Blanchette R.A."/>
            <person name="Henrissat B."/>
            <person name="Martinez A.T."/>
            <person name="Otillar R."/>
            <person name="Spatafora J.W."/>
            <person name="Yadav J.S."/>
            <person name="Aerts A."/>
            <person name="Benoit I."/>
            <person name="Boyd A."/>
            <person name="Carlson A."/>
            <person name="Copeland A."/>
            <person name="Coutinho P.M."/>
            <person name="de Vries R.P."/>
            <person name="Ferreira P."/>
            <person name="Findley K."/>
            <person name="Foster B."/>
            <person name="Gaskell J."/>
            <person name="Glotzer D."/>
            <person name="Gorecki P."/>
            <person name="Heitman J."/>
            <person name="Hesse C."/>
            <person name="Hori C."/>
            <person name="Igarashi K."/>
            <person name="Jurgens J.A."/>
            <person name="Kallen N."/>
            <person name="Kersten P."/>
            <person name="Kohler A."/>
            <person name="Kuees U."/>
            <person name="Kumar T.K.A."/>
            <person name="Kuo A."/>
            <person name="LaButti K."/>
            <person name="Larrondo L.F."/>
            <person name="Lindquist E."/>
            <person name="Ling A."/>
            <person name="Lombard V."/>
            <person name="Lucas S."/>
            <person name="Lundell T."/>
            <person name="Martin R."/>
            <person name="McLaughlin D.J."/>
            <person name="Morgenstern I."/>
            <person name="Morin E."/>
            <person name="Murat C."/>
            <person name="Nagy L.G."/>
            <person name="Nolan M."/>
            <person name="Ohm R.A."/>
            <person name="Patyshakuliyeva A."/>
            <person name="Rokas A."/>
            <person name="Ruiz-Duenas F.J."/>
            <person name="Sabat G."/>
            <person name="Salamov A."/>
            <person name="Samejima M."/>
            <person name="Schmutz J."/>
            <person name="Slot J.C."/>
            <person name="St John F."/>
            <person name="Stenlid J."/>
            <person name="Sun H."/>
            <person name="Sun S."/>
            <person name="Syed K."/>
            <person name="Tsang A."/>
            <person name="Wiebenga A."/>
            <person name="Young D."/>
            <person name="Pisabarro A."/>
            <person name="Eastwood D.C."/>
            <person name="Martin F."/>
            <person name="Cullen D."/>
            <person name="Grigoriev I.V."/>
            <person name="Hibbett D.S."/>
        </authorList>
    </citation>
    <scope>NUCLEOTIDE SEQUENCE [LARGE SCALE GENOMIC DNA]</scope>
    <source>
        <strain evidence="4 5">ATCC 11539</strain>
    </source>
</reference>
<dbReference type="KEGG" id="gtr:GLOTRDRAFT_140432"/>
<dbReference type="GO" id="GO:0008270">
    <property type="term" value="F:zinc ion binding"/>
    <property type="evidence" value="ECO:0007669"/>
    <property type="project" value="UniProtKB-KW"/>
</dbReference>
<sequence>MAIGNAILKGLESVPELNDSNWFTWSKPMIKFLNACGAQYVHDPLTAAVPKDKEVLDGEINWLIYGKVSEDWQYLVADVEHAWESWKALKGQFEKSTMGSRLKARSEFHNVVHDPSKPISHYVQSVMAARAVLKSLGHEPDDVETGDVLLMNLHSSFDTIRTTILTSKDEPSLSTIKSTLLGSTASANVFIKSEPSPIALAARAGGRRGFGTGGSGYGAGGSGYGSREDEKGFRWCDPTQESACHRCGRPGHIAARCIHDMPQHVKDWVMSPPGRSASAQTASVLQDEQSARLAAATAYGKHLRQTLFTREAGFAGSDEEDEGGEVVPDGGYIEESSQVFIHS</sequence>
<evidence type="ECO:0000313" key="4">
    <source>
        <dbReference type="EMBL" id="EPQ52822.1"/>
    </source>
</evidence>
<dbReference type="EMBL" id="KB469307">
    <property type="protein sequence ID" value="EPQ52822.1"/>
    <property type="molecule type" value="Genomic_DNA"/>
</dbReference>
<feature type="region of interest" description="Disordered" evidence="2">
    <location>
        <begin position="313"/>
        <end position="343"/>
    </location>
</feature>
<evidence type="ECO:0000256" key="1">
    <source>
        <dbReference type="PROSITE-ProRule" id="PRU00047"/>
    </source>
</evidence>
<dbReference type="GO" id="GO:0003676">
    <property type="term" value="F:nucleic acid binding"/>
    <property type="evidence" value="ECO:0007669"/>
    <property type="project" value="InterPro"/>
</dbReference>
<keyword evidence="1" id="KW-0863">Zinc-finger</keyword>
<keyword evidence="1" id="KW-0479">Metal-binding</keyword>
<dbReference type="AlphaFoldDB" id="S7PZV7"/>
<dbReference type="InterPro" id="IPR001878">
    <property type="entry name" value="Znf_CCHC"/>
</dbReference>
<keyword evidence="5" id="KW-1185">Reference proteome</keyword>
<dbReference type="eggNOG" id="ENOG502SS5R">
    <property type="taxonomic scope" value="Eukaryota"/>
</dbReference>
<dbReference type="OrthoDB" id="3066634at2759"/>
<name>S7PZV7_GLOTA</name>
<evidence type="ECO:0000313" key="5">
    <source>
        <dbReference type="Proteomes" id="UP000030669"/>
    </source>
</evidence>
<keyword evidence="1" id="KW-0862">Zinc</keyword>
<dbReference type="PANTHER" id="PTHR47481">
    <property type="match status" value="1"/>
</dbReference>
<protein>
    <recommendedName>
        <fullName evidence="3">CCHC-type domain-containing protein</fullName>
    </recommendedName>
</protein>
<organism evidence="4 5">
    <name type="scientific">Gloeophyllum trabeum (strain ATCC 11539 / FP-39264 / Madison 617)</name>
    <name type="common">Brown rot fungus</name>
    <dbReference type="NCBI Taxonomy" id="670483"/>
    <lineage>
        <taxon>Eukaryota</taxon>
        <taxon>Fungi</taxon>
        <taxon>Dikarya</taxon>
        <taxon>Basidiomycota</taxon>
        <taxon>Agaricomycotina</taxon>
        <taxon>Agaricomycetes</taxon>
        <taxon>Gloeophyllales</taxon>
        <taxon>Gloeophyllaceae</taxon>
        <taxon>Gloeophyllum</taxon>
    </lineage>
</organism>
<proteinExistence type="predicted"/>
<accession>S7PZV7</accession>
<dbReference type="RefSeq" id="XP_007869068.1">
    <property type="nucleotide sequence ID" value="XM_007870877.1"/>
</dbReference>